<dbReference type="SUPFAM" id="SSF55120">
    <property type="entry name" value="Pseudouridine synthase"/>
    <property type="match status" value="1"/>
</dbReference>
<dbReference type="InterPro" id="IPR036986">
    <property type="entry name" value="S4_RNA-bd_sf"/>
</dbReference>
<dbReference type="SUPFAM" id="SSF55174">
    <property type="entry name" value="Alpha-L RNA-binding motif"/>
    <property type="match status" value="1"/>
</dbReference>
<protein>
    <recommendedName>
        <fullName evidence="5">Pseudouridine synthase</fullName>
        <ecNumber evidence="5">5.4.99.-</ecNumber>
    </recommendedName>
</protein>
<dbReference type="GO" id="GO:0000455">
    <property type="term" value="P:enzyme-directed rRNA pseudouridine synthesis"/>
    <property type="evidence" value="ECO:0007669"/>
    <property type="project" value="UniProtKB-ARBA"/>
</dbReference>
<dbReference type="InterPro" id="IPR042092">
    <property type="entry name" value="PsdUridine_s_RsuA/RluB/E/F_cat"/>
</dbReference>
<dbReference type="CDD" id="cd00165">
    <property type="entry name" value="S4"/>
    <property type="match status" value="1"/>
</dbReference>
<dbReference type="FunFam" id="3.10.290.10:FF:000003">
    <property type="entry name" value="Pseudouridine synthase"/>
    <property type="match status" value="1"/>
</dbReference>
<dbReference type="NCBIfam" id="TIGR00093">
    <property type="entry name" value="pseudouridine synthase"/>
    <property type="match status" value="1"/>
</dbReference>
<comment type="similarity">
    <text evidence="2 5">Belongs to the pseudouridine synthase RsuA family.</text>
</comment>
<dbReference type="InterPro" id="IPR002942">
    <property type="entry name" value="S4_RNA-bd"/>
</dbReference>
<keyword evidence="3 5" id="KW-0413">Isomerase</keyword>
<dbReference type="Gene3D" id="3.10.290.10">
    <property type="entry name" value="RNA-binding S4 domain"/>
    <property type="match status" value="1"/>
</dbReference>
<dbReference type="EMBL" id="AEON01000001">
    <property type="protein sequence ID" value="EFT83830.1"/>
    <property type="molecule type" value="Genomic_DNA"/>
</dbReference>
<evidence type="ECO:0000313" key="7">
    <source>
        <dbReference type="EMBL" id="EFT83830.1"/>
    </source>
</evidence>
<dbReference type="PANTHER" id="PTHR47683">
    <property type="entry name" value="PSEUDOURIDINE SYNTHASE FAMILY PROTEIN-RELATED"/>
    <property type="match status" value="1"/>
</dbReference>
<dbReference type="AlphaFoldDB" id="E6JYK3"/>
<gene>
    <name evidence="7" type="ORF">HMPREF0620_0835</name>
</gene>
<dbReference type="PANTHER" id="PTHR47683:SF2">
    <property type="entry name" value="RNA-BINDING S4 DOMAIN-CONTAINING PROTEIN"/>
    <property type="match status" value="1"/>
</dbReference>
<dbReference type="Pfam" id="PF01479">
    <property type="entry name" value="S4"/>
    <property type="match status" value="1"/>
</dbReference>
<dbReference type="eggNOG" id="COG1187">
    <property type="taxonomic scope" value="Bacteria"/>
</dbReference>
<dbReference type="InterPro" id="IPR000748">
    <property type="entry name" value="PsdUridine_synth_RsuA/RluB/E/F"/>
</dbReference>
<sequence>MPHQYSRAAKAHEDSQEGVRLQKVLAQAGFGSRRKCETMITDGRVEVDGDLVTELGVRVDPLHQEIRVDGSRIHISNRHVTLALNKPRKVLSTMDDPKGRWTLRDIVGDRYERIFHMGRLDYDTEGLILMTDDGELAQHVMHPKYEVDKTYIATVEGHIGGSVCHRLVRTGVQLDDGWIKLDQCSIIDQNRDRSVVKVVIHSGRNRIVRRVFGAIGFPVVKLIRTQIGPIKLGELKSGSYRVLTGAEVNALHKAVGL</sequence>
<evidence type="ECO:0000256" key="3">
    <source>
        <dbReference type="ARBA" id="ARBA00023235"/>
    </source>
</evidence>
<evidence type="ECO:0000256" key="4">
    <source>
        <dbReference type="PROSITE-ProRule" id="PRU00182"/>
    </source>
</evidence>
<feature type="domain" description="RNA-binding S4" evidence="6">
    <location>
        <begin position="19"/>
        <end position="79"/>
    </location>
</feature>
<dbReference type="HOGENOM" id="CLU_024979_1_2_11"/>
<dbReference type="InterPro" id="IPR050343">
    <property type="entry name" value="RsuA_PseudoU_synthase"/>
</dbReference>
<keyword evidence="4" id="KW-0694">RNA-binding</keyword>
<evidence type="ECO:0000313" key="8">
    <source>
        <dbReference type="Proteomes" id="UP000004946"/>
    </source>
</evidence>
<proteinExistence type="inferred from homology"/>
<name>E6JYK3_PARDN</name>
<comment type="catalytic activity">
    <reaction evidence="1">
        <text>a uridine in RNA = a pseudouridine in RNA</text>
        <dbReference type="Rhea" id="RHEA:48348"/>
        <dbReference type="Rhea" id="RHEA-COMP:12068"/>
        <dbReference type="Rhea" id="RHEA-COMP:12069"/>
        <dbReference type="ChEBI" id="CHEBI:65314"/>
        <dbReference type="ChEBI" id="CHEBI:65315"/>
    </reaction>
</comment>
<dbReference type="InterPro" id="IPR020094">
    <property type="entry name" value="TruA/RsuA/RluB/E/F_N"/>
</dbReference>
<dbReference type="KEGG" id="pdo:PSDT_0798"/>
<dbReference type="PROSITE" id="PS01149">
    <property type="entry name" value="PSI_RSU"/>
    <property type="match status" value="1"/>
</dbReference>
<accession>E6JYK3</accession>
<keyword evidence="8" id="KW-1185">Reference proteome</keyword>
<dbReference type="RefSeq" id="WP_006289220.1">
    <property type="nucleotide sequence ID" value="NZ_AP012333.1"/>
</dbReference>
<evidence type="ECO:0000256" key="2">
    <source>
        <dbReference type="ARBA" id="ARBA00008348"/>
    </source>
</evidence>
<dbReference type="GO" id="GO:0003723">
    <property type="term" value="F:RNA binding"/>
    <property type="evidence" value="ECO:0007669"/>
    <property type="project" value="UniProtKB-KW"/>
</dbReference>
<dbReference type="Pfam" id="PF00849">
    <property type="entry name" value="PseudoU_synth_2"/>
    <property type="match status" value="1"/>
</dbReference>
<dbReference type="PROSITE" id="PS50889">
    <property type="entry name" value="S4"/>
    <property type="match status" value="1"/>
</dbReference>
<comment type="caution">
    <text evidence="7">The sequence shown here is derived from an EMBL/GenBank/DDBJ whole genome shotgun (WGS) entry which is preliminary data.</text>
</comment>
<reference evidence="7 8" key="1">
    <citation type="submission" date="2010-12" db="EMBL/GenBank/DDBJ databases">
        <authorList>
            <person name="Muzny D."/>
            <person name="Qin X."/>
            <person name="Buhay C."/>
            <person name="Dugan-Rocha S."/>
            <person name="Ding Y."/>
            <person name="Chen G."/>
            <person name="Hawes A."/>
            <person name="Holder M."/>
            <person name="Jhangiani S."/>
            <person name="Johnson A."/>
            <person name="Khan Z."/>
            <person name="Li Z."/>
            <person name="Liu W."/>
            <person name="Liu X."/>
            <person name="Perez L."/>
            <person name="Shen H."/>
            <person name="Wang Q."/>
            <person name="Watt J."/>
            <person name="Xi L."/>
            <person name="Xin Y."/>
            <person name="Zhou J."/>
            <person name="Deng J."/>
            <person name="Jiang H."/>
            <person name="Liu Y."/>
            <person name="Qu J."/>
            <person name="Song X.-Z."/>
            <person name="Zhang L."/>
            <person name="Villasana D."/>
            <person name="Johnson A."/>
            <person name="Liu J."/>
            <person name="Liyanage D."/>
            <person name="Lorensuhewa L."/>
            <person name="Robinson T."/>
            <person name="Song A."/>
            <person name="Song B.-B."/>
            <person name="Dinh H."/>
            <person name="Thornton R."/>
            <person name="Coyle M."/>
            <person name="Francisco L."/>
            <person name="Jackson L."/>
            <person name="Javaid M."/>
            <person name="Korchina V."/>
            <person name="Kovar C."/>
            <person name="Mata R."/>
            <person name="Mathew T."/>
            <person name="Ngo R."/>
            <person name="Nguyen L."/>
            <person name="Nguyen N."/>
            <person name="Okwuonu G."/>
            <person name="Ongeri F."/>
            <person name="Pham C."/>
            <person name="Simmons D."/>
            <person name="Wilczek-Boney K."/>
            <person name="Hale W."/>
            <person name="Jakkamsetti A."/>
            <person name="Pham P."/>
            <person name="Ruth R."/>
            <person name="San Lucas F."/>
            <person name="Warren J."/>
            <person name="Zhang J."/>
            <person name="Zhao Z."/>
            <person name="Zhou C."/>
            <person name="Zhu D."/>
            <person name="Lee S."/>
            <person name="Bess C."/>
            <person name="Blankenburg K."/>
            <person name="Forbes L."/>
            <person name="Fu Q."/>
            <person name="Gubbala S."/>
            <person name="Hirani K."/>
            <person name="Jayaseelan J.C."/>
            <person name="Lara F."/>
            <person name="Munidasa M."/>
            <person name="Palculict T."/>
            <person name="Patil S."/>
            <person name="Pu L.-L."/>
            <person name="Saada N."/>
            <person name="Tang L."/>
            <person name="Weissenberger G."/>
            <person name="Zhu Y."/>
            <person name="Hemphill L."/>
            <person name="Shang Y."/>
            <person name="Youmans B."/>
            <person name="Ayvaz T."/>
            <person name="Ross M."/>
            <person name="Santibanez J."/>
            <person name="Aqrawi P."/>
            <person name="Gross S."/>
            <person name="Joshi V."/>
            <person name="Fowler G."/>
            <person name="Nazareth L."/>
            <person name="Reid J."/>
            <person name="Worley K."/>
            <person name="Petrosino J."/>
            <person name="Highlander S."/>
            <person name="Gibbs R."/>
        </authorList>
    </citation>
    <scope>NUCLEOTIDE SEQUENCE [LARGE SCALE GENOMIC DNA]</scope>
    <source>
        <strain evidence="7 8">DSM 10105</strain>
    </source>
</reference>
<dbReference type="Gene3D" id="3.30.70.1560">
    <property type="entry name" value="Alpha-L RNA-binding motif"/>
    <property type="match status" value="1"/>
</dbReference>
<evidence type="ECO:0000256" key="5">
    <source>
        <dbReference type="RuleBase" id="RU003887"/>
    </source>
</evidence>
<dbReference type="CDD" id="cd02870">
    <property type="entry name" value="PseudoU_synth_RsuA_like"/>
    <property type="match status" value="1"/>
</dbReference>
<dbReference type="GO" id="GO:0120159">
    <property type="term" value="F:rRNA pseudouridine synthase activity"/>
    <property type="evidence" value="ECO:0007669"/>
    <property type="project" value="UniProtKB-ARBA"/>
</dbReference>
<evidence type="ECO:0000259" key="6">
    <source>
        <dbReference type="SMART" id="SM00363"/>
    </source>
</evidence>
<dbReference type="SMART" id="SM00363">
    <property type="entry name" value="S4"/>
    <property type="match status" value="1"/>
</dbReference>
<dbReference type="InterPro" id="IPR020103">
    <property type="entry name" value="PsdUridine_synth_cat_dom_sf"/>
</dbReference>
<organism evidence="7 8">
    <name type="scientific">Parascardovia denticolens DSM 10105 = JCM 12538</name>
    <dbReference type="NCBI Taxonomy" id="864564"/>
    <lineage>
        <taxon>Bacteria</taxon>
        <taxon>Bacillati</taxon>
        <taxon>Actinomycetota</taxon>
        <taxon>Actinomycetes</taxon>
        <taxon>Bifidobacteriales</taxon>
        <taxon>Bifidobacteriaceae</taxon>
        <taxon>Parascardovia</taxon>
    </lineage>
</organism>
<dbReference type="EC" id="5.4.99.-" evidence="5"/>
<dbReference type="Proteomes" id="UP000004946">
    <property type="component" value="Chromosome"/>
</dbReference>
<evidence type="ECO:0000256" key="1">
    <source>
        <dbReference type="ARBA" id="ARBA00000073"/>
    </source>
</evidence>
<dbReference type="Gene3D" id="3.30.70.580">
    <property type="entry name" value="Pseudouridine synthase I, catalytic domain, N-terminal subdomain"/>
    <property type="match status" value="1"/>
</dbReference>
<dbReference type="InterPro" id="IPR006145">
    <property type="entry name" value="PsdUridine_synth_RsuA/RluA"/>
</dbReference>
<dbReference type="PATRIC" id="fig|864564.6.peg.878"/>
<dbReference type="InterPro" id="IPR018496">
    <property type="entry name" value="PsdUridine_synth_RsuA/RluB_CS"/>
</dbReference>